<dbReference type="AlphaFoldDB" id="A0A7M5X9B1"/>
<protein>
    <submittedName>
        <fullName evidence="2">Uncharacterized protein</fullName>
    </submittedName>
</protein>
<feature type="region of interest" description="Disordered" evidence="1">
    <location>
        <begin position="241"/>
        <end position="307"/>
    </location>
</feature>
<evidence type="ECO:0000313" key="3">
    <source>
        <dbReference type="Proteomes" id="UP000594262"/>
    </source>
</evidence>
<proteinExistence type="predicted"/>
<feature type="region of interest" description="Disordered" evidence="1">
    <location>
        <begin position="1"/>
        <end position="40"/>
    </location>
</feature>
<dbReference type="OrthoDB" id="6159518at2759"/>
<keyword evidence="3" id="KW-1185">Reference proteome</keyword>
<dbReference type="GeneID" id="136823346"/>
<dbReference type="Proteomes" id="UP000594262">
    <property type="component" value="Unplaced"/>
</dbReference>
<evidence type="ECO:0000256" key="1">
    <source>
        <dbReference type="SAM" id="MobiDB-lite"/>
    </source>
</evidence>
<organism evidence="2 3">
    <name type="scientific">Clytia hemisphaerica</name>
    <dbReference type="NCBI Taxonomy" id="252671"/>
    <lineage>
        <taxon>Eukaryota</taxon>
        <taxon>Metazoa</taxon>
        <taxon>Cnidaria</taxon>
        <taxon>Hydrozoa</taxon>
        <taxon>Hydroidolina</taxon>
        <taxon>Leptothecata</taxon>
        <taxon>Obeliida</taxon>
        <taxon>Clytiidae</taxon>
        <taxon>Clytia</taxon>
    </lineage>
</organism>
<feature type="compositionally biased region" description="Gly residues" evidence="1">
    <location>
        <begin position="262"/>
        <end position="272"/>
    </location>
</feature>
<feature type="compositionally biased region" description="Low complexity" evidence="1">
    <location>
        <begin position="273"/>
        <end position="298"/>
    </location>
</feature>
<sequence>MSDANSLRNGRREREEDEEETSAPPEKMPRVELDEEDEDSSVSLLKELEDYARKYLTKHFSDKSIKEKILTDCPVPSNVDKPPKLDIYIKELVNETFGKAKTLRIDGYMTHIQQSIRSIMGPVSQMWISVANEREALMSSGDTDSEESKTELQRLEIISKTLDAVTALVGQASQRTSYYRRHLILESLFSDHKRAKVMLGDWETTLSENTTKDLFGNKFEEEICRSAKTKSKSKDVFKGMMKAGSSSNQPFQRGPLPTSYRGGRGQSSGGQRGSFQPRFQFSSFRGNYRGNNRGTNFRGRGRGRGSG</sequence>
<accession>A0A7M5X9B1</accession>
<dbReference type="RefSeq" id="XP_066935625.1">
    <property type="nucleotide sequence ID" value="XM_067079524.1"/>
</dbReference>
<name>A0A7M5X9B1_9CNID</name>
<evidence type="ECO:0000313" key="2">
    <source>
        <dbReference type="EnsemblMetazoa" id="CLYHEMP019878.1"/>
    </source>
</evidence>
<dbReference type="EnsemblMetazoa" id="CLYHEMT019878.1">
    <property type="protein sequence ID" value="CLYHEMP019878.1"/>
    <property type="gene ID" value="CLYHEMG019878"/>
</dbReference>
<reference evidence="2" key="1">
    <citation type="submission" date="2021-01" db="UniProtKB">
        <authorList>
            <consortium name="EnsemblMetazoa"/>
        </authorList>
    </citation>
    <scope>IDENTIFICATION</scope>
</reference>